<reference evidence="2" key="2">
    <citation type="journal article" date="2011" name="J. Biotechnol.">
        <title>Genome sequence of B. amyloliquefaciens type strain DSM7(T) reveals differences to plant-associated B. amyloliquefaciens FZB42.</title>
        <authorList>
            <person name="Ruckert C."/>
            <person name="Blom J."/>
            <person name="Chen X."/>
            <person name="Reva O."/>
            <person name="Borriss R."/>
        </authorList>
    </citation>
    <scope>NUCLEOTIDE SEQUENCE [LARGE SCALE GENOMIC DNA]</scope>
    <source>
        <strain evidence="2">DSM 7</strain>
    </source>
</reference>
<dbReference type="AlphaFoldDB" id="A0A9P1NIN4"/>
<protein>
    <submittedName>
        <fullName evidence="1">Uncharacterized protein</fullName>
    </submittedName>
</protein>
<dbReference type="Proteomes" id="UP000006562">
    <property type="component" value="Chromosome"/>
</dbReference>
<sequence>MEKINSVSQVNAFFQELNQAKKDRSALASHISAKTARLVAYLRQNGPVLVYREDKATMIEAVKKVSVKFDKAKLASLVGLSAAVLNPIKIAELVEQGKITAAQVEGCQYEEEDYKLKTRKAKKKEIADFRNKQ</sequence>
<dbReference type="RefSeq" id="WP_013353520.1">
    <property type="nucleotide sequence ID" value="NC_014551.1"/>
</dbReference>
<dbReference type="EMBL" id="FN597644">
    <property type="protein sequence ID" value="CBI44226.1"/>
    <property type="molecule type" value="Genomic_DNA"/>
</dbReference>
<accession>A0A9P1NIN4</accession>
<reference evidence="1 2" key="1">
    <citation type="journal article" date="2011" name="Int. J. Syst. Evol. Microbiol.">
        <title>Relationship of Bacillus amyloliquefaciens clades associated with strains DSM 7T and FZB42T: a proposal for Bacillus amyloliquefaciens subsp. amyloliquefaciens subsp. nov. and Bacillus amyloliquefaciens subsp. plantarum subsp. nov. based on complete genome sequence comparisons.</title>
        <authorList>
            <person name="Borriss R."/>
            <person name="Chen X.H."/>
            <person name="Rueckert C."/>
            <person name="Blom J."/>
            <person name="Becker A."/>
            <person name="Baumgarth B."/>
            <person name="Fan B."/>
            <person name="Pukall R."/>
            <person name="Schumann P."/>
            <person name="Sproer C."/>
            <person name="Junge H."/>
            <person name="Vater J."/>
            <person name="Puhler A."/>
            <person name="Klenk H.P."/>
        </authorList>
    </citation>
    <scope>NUCLEOTIDE SEQUENCE [LARGE SCALE GENOMIC DNA]</scope>
    <source>
        <strain evidence="2">DSM 7</strain>
    </source>
</reference>
<evidence type="ECO:0000313" key="2">
    <source>
        <dbReference type="Proteomes" id="UP000006562"/>
    </source>
</evidence>
<proteinExistence type="predicted"/>
<gene>
    <name evidence="1" type="ordered locus">BAMF_3100</name>
</gene>
<evidence type="ECO:0000313" key="1">
    <source>
        <dbReference type="EMBL" id="CBI44226.1"/>
    </source>
</evidence>
<organism evidence="1 2">
    <name type="scientific">Bacillus amyloliquefaciens (strain ATCC 23350 / DSM 7 / BCRC 11601 / CCUG 28519 / NBRC 15535 / NRRL B-14393 / F)</name>
    <dbReference type="NCBI Taxonomy" id="692420"/>
    <lineage>
        <taxon>Bacteria</taxon>
        <taxon>Bacillati</taxon>
        <taxon>Bacillota</taxon>
        <taxon>Bacilli</taxon>
        <taxon>Bacillales</taxon>
        <taxon>Bacillaceae</taxon>
        <taxon>Bacillus</taxon>
        <taxon>Bacillus amyloliquefaciens group</taxon>
    </lineage>
</organism>
<keyword evidence="2" id="KW-1185">Reference proteome</keyword>
<name>A0A9P1NIN4_BACAS</name>
<dbReference type="KEGG" id="bao:BAMF_3100"/>